<sequence>MFMFMNLLVMRRMFMLVGAVLSGVIMVMNMRIPHMRMFVRMFMEMLMGVNMGMLMQMHYFAMPVLMAVDMRVFMGM</sequence>
<evidence type="ECO:0000313" key="1">
    <source>
        <dbReference type="EMBL" id="HGB14340.1"/>
    </source>
</evidence>
<reference evidence="1" key="1">
    <citation type="journal article" date="2020" name="mSystems">
        <title>Genome- and Community-Level Interaction Insights into Carbon Utilization and Element Cycling Functions of Hydrothermarchaeota in Hydrothermal Sediment.</title>
        <authorList>
            <person name="Zhou Z."/>
            <person name="Liu Y."/>
            <person name="Xu W."/>
            <person name="Pan J."/>
            <person name="Luo Z.H."/>
            <person name="Li M."/>
        </authorList>
    </citation>
    <scope>NUCLEOTIDE SEQUENCE [LARGE SCALE GENOMIC DNA]</scope>
    <source>
        <strain evidence="1">SpSt-776</strain>
    </source>
</reference>
<gene>
    <name evidence="1" type="ORF">ENV62_03760</name>
</gene>
<comment type="caution">
    <text evidence="1">The sequence shown here is derived from an EMBL/GenBank/DDBJ whole genome shotgun (WGS) entry which is preliminary data.</text>
</comment>
<name>A0A7C3SIE5_9BACT</name>
<organism evidence="1">
    <name type="scientific">Desulfobacca acetoxidans</name>
    <dbReference type="NCBI Taxonomy" id="60893"/>
    <lineage>
        <taxon>Bacteria</taxon>
        <taxon>Pseudomonadati</taxon>
        <taxon>Thermodesulfobacteriota</taxon>
        <taxon>Desulfobaccia</taxon>
        <taxon>Desulfobaccales</taxon>
        <taxon>Desulfobaccaceae</taxon>
        <taxon>Desulfobacca</taxon>
    </lineage>
</organism>
<dbReference type="EMBL" id="DTHB01000028">
    <property type="protein sequence ID" value="HGB14340.1"/>
    <property type="molecule type" value="Genomic_DNA"/>
</dbReference>
<dbReference type="AlphaFoldDB" id="A0A7C3SIE5"/>
<proteinExistence type="predicted"/>
<accession>A0A7C3SIE5</accession>
<protein>
    <submittedName>
        <fullName evidence="1">Uncharacterized protein</fullName>
    </submittedName>
</protein>